<dbReference type="PANTHER" id="PTHR43791:SF50">
    <property type="entry name" value="TRANSPORTER, PUTATIVE (AFU_ORTHOLOGUE AFUA_2G00840)-RELATED"/>
    <property type="match status" value="1"/>
</dbReference>
<evidence type="ECO:0000313" key="9">
    <source>
        <dbReference type="EMBL" id="KAK7203381.1"/>
    </source>
</evidence>
<organism evidence="9 10">
    <name type="scientific">Myxozyma melibiosi</name>
    <dbReference type="NCBI Taxonomy" id="54550"/>
    <lineage>
        <taxon>Eukaryota</taxon>
        <taxon>Fungi</taxon>
        <taxon>Dikarya</taxon>
        <taxon>Ascomycota</taxon>
        <taxon>Saccharomycotina</taxon>
        <taxon>Lipomycetes</taxon>
        <taxon>Lipomycetales</taxon>
        <taxon>Lipomycetaceae</taxon>
        <taxon>Myxozyma</taxon>
    </lineage>
</organism>
<dbReference type="GeneID" id="90038965"/>
<dbReference type="InterPro" id="IPR011701">
    <property type="entry name" value="MFS"/>
</dbReference>
<feature type="transmembrane region" description="Helical" evidence="7">
    <location>
        <begin position="370"/>
        <end position="388"/>
    </location>
</feature>
<dbReference type="Pfam" id="PF07690">
    <property type="entry name" value="MFS_1"/>
    <property type="match status" value="1"/>
</dbReference>
<dbReference type="PROSITE" id="PS50850">
    <property type="entry name" value="MFS"/>
    <property type="match status" value="1"/>
</dbReference>
<evidence type="ECO:0000256" key="6">
    <source>
        <dbReference type="SAM" id="MobiDB-lite"/>
    </source>
</evidence>
<feature type="transmembrane region" description="Helical" evidence="7">
    <location>
        <begin position="490"/>
        <end position="514"/>
    </location>
</feature>
<keyword evidence="4 7" id="KW-1133">Transmembrane helix</keyword>
<accession>A0ABR1F0K5</accession>
<feature type="transmembrane region" description="Helical" evidence="7">
    <location>
        <begin position="231"/>
        <end position="253"/>
    </location>
</feature>
<feature type="domain" description="Major facilitator superfamily (MFS) profile" evidence="8">
    <location>
        <begin position="105"/>
        <end position="515"/>
    </location>
</feature>
<feature type="transmembrane region" description="Helical" evidence="7">
    <location>
        <begin position="400"/>
        <end position="420"/>
    </location>
</feature>
<reference evidence="9 10" key="1">
    <citation type="submission" date="2024-03" db="EMBL/GenBank/DDBJ databases">
        <title>Genome-scale model development and genomic sequencing of the oleaginous clade Lipomyces.</title>
        <authorList>
            <consortium name="Lawrence Berkeley National Laboratory"/>
            <person name="Czajka J.J."/>
            <person name="Han Y."/>
            <person name="Kim J."/>
            <person name="Mondo S.J."/>
            <person name="Hofstad B.A."/>
            <person name="Robles A."/>
            <person name="Haridas S."/>
            <person name="Riley R."/>
            <person name="LaButti K."/>
            <person name="Pangilinan J."/>
            <person name="Andreopoulos W."/>
            <person name="Lipzen A."/>
            <person name="Yan J."/>
            <person name="Wang M."/>
            <person name="Ng V."/>
            <person name="Grigoriev I.V."/>
            <person name="Spatafora J.W."/>
            <person name="Magnuson J.K."/>
            <person name="Baker S.E."/>
            <person name="Pomraning K.R."/>
        </authorList>
    </citation>
    <scope>NUCLEOTIDE SEQUENCE [LARGE SCALE GENOMIC DNA]</scope>
    <source>
        <strain evidence="9 10">Phaff 52-87</strain>
    </source>
</reference>
<evidence type="ECO:0000256" key="1">
    <source>
        <dbReference type="ARBA" id="ARBA00004141"/>
    </source>
</evidence>
<feature type="transmembrane region" description="Helical" evidence="7">
    <location>
        <begin position="265"/>
        <end position="285"/>
    </location>
</feature>
<name>A0ABR1F0K5_9ASCO</name>
<dbReference type="RefSeq" id="XP_064766414.1">
    <property type="nucleotide sequence ID" value="XM_064913453.1"/>
</dbReference>
<gene>
    <name evidence="9" type="ORF">BZA70DRAFT_283563</name>
</gene>
<dbReference type="InterPro" id="IPR036259">
    <property type="entry name" value="MFS_trans_sf"/>
</dbReference>
<dbReference type="Proteomes" id="UP001498771">
    <property type="component" value="Unassembled WGS sequence"/>
</dbReference>
<feature type="compositionally biased region" description="Low complexity" evidence="6">
    <location>
        <begin position="30"/>
        <end position="39"/>
    </location>
</feature>
<keyword evidence="5 7" id="KW-0472">Membrane</keyword>
<evidence type="ECO:0000256" key="5">
    <source>
        <dbReference type="ARBA" id="ARBA00023136"/>
    </source>
</evidence>
<feature type="transmembrane region" description="Helical" evidence="7">
    <location>
        <begin position="460"/>
        <end position="478"/>
    </location>
</feature>
<feature type="transmembrane region" description="Helical" evidence="7">
    <location>
        <begin position="200"/>
        <end position="219"/>
    </location>
</feature>
<comment type="caution">
    <text evidence="9">The sequence shown here is derived from an EMBL/GenBank/DDBJ whole genome shotgun (WGS) entry which is preliminary data.</text>
</comment>
<dbReference type="PANTHER" id="PTHR43791">
    <property type="entry name" value="PERMEASE-RELATED"/>
    <property type="match status" value="1"/>
</dbReference>
<dbReference type="EMBL" id="JBBJBU010000012">
    <property type="protein sequence ID" value="KAK7203381.1"/>
    <property type="molecule type" value="Genomic_DNA"/>
</dbReference>
<proteinExistence type="predicted"/>
<evidence type="ECO:0000256" key="2">
    <source>
        <dbReference type="ARBA" id="ARBA00022448"/>
    </source>
</evidence>
<feature type="transmembrane region" description="Helical" evidence="7">
    <location>
        <begin position="175"/>
        <end position="194"/>
    </location>
</feature>
<protein>
    <submittedName>
        <fullName evidence="9">Major facilitator superfamily domain-containing protein</fullName>
    </submittedName>
</protein>
<feature type="region of interest" description="Disordered" evidence="6">
    <location>
        <begin position="1"/>
        <end position="39"/>
    </location>
</feature>
<dbReference type="SUPFAM" id="SSF103473">
    <property type="entry name" value="MFS general substrate transporter"/>
    <property type="match status" value="1"/>
</dbReference>
<feature type="transmembrane region" description="Helical" evidence="7">
    <location>
        <begin position="332"/>
        <end position="358"/>
    </location>
</feature>
<comment type="subcellular location">
    <subcellularLocation>
        <location evidence="1">Membrane</location>
        <topology evidence="1">Multi-pass membrane protein</topology>
    </subcellularLocation>
</comment>
<dbReference type="Gene3D" id="1.20.1250.20">
    <property type="entry name" value="MFS general substrate transporter like domains"/>
    <property type="match status" value="2"/>
</dbReference>
<evidence type="ECO:0000256" key="4">
    <source>
        <dbReference type="ARBA" id="ARBA00022989"/>
    </source>
</evidence>
<evidence type="ECO:0000313" key="10">
    <source>
        <dbReference type="Proteomes" id="UP001498771"/>
    </source>
</evidence>
<evidence type="ECO:0000259" key="8">
    <source>
        <dbReference type="PROSITE" id="PS50850"/>
    </source>
</evidence>
<evidence type="ECO:0000256" key="7">
    <source>
        <dbReference type="SAM" id="Phobius"/>
    </source>
</evidence>
<evidence type="ECO:0000256" key="3">
    <source>
        <dbReference type="ARBA" id="ARBA00022692"/>
    </source>
</evidence>
<feature type="transmembrane region" description="Helical" evidence="7">
    <location>
        <begin position="142"/>
        <end position="163"/>
    </location>
</feature>
<keyword evidence="3 7" id="KW-0812">Transmembrane</keyword>
<keyword evidence="10" id="KW-1185">Reference proteome</keyword>
<keyword evidence="2" id="KW-0813">Transport</keyword>
<sequence length="551" mass="60709">MTLSEKTSLLDPGRSTRPADDDIEEITQLSPHSSYDSMSSSTFKRKITAAGEAEAESFWQGGTVGEEAAGLLEQSVLADEDLTATVVEIDPELERSICRKLDWRLLPALSLMYLFNSLDKSNLGNAKTDGIDMDLHFRGNQYNLLLSIFYVPYVLFALPLTLAGKKYGVTRVLPFLMFGFGLMSLASAACQNWGSLMAVRWFLGTFESAFFPLVVFYLTTFYRRGELARRLAVFYAASNVASAFSGLLSFAVFQIQDSPLEGWRWLFIIEGGCTVFAALGAWAFLPRDVSSAKFLTEEERALGFLRVQSDSSAVVNEPLKIKEALKVFAHPVAWGWLILEVSLGVPLQSVTVFLPQIVERLGYSTVKTNLYTVAPNISGAVVLLLLAFMSDKYRLRSPFIAIGFLLPVLGFIIYLAISDVNAHLNVAYFACFLMTAGIAAPSVLLSTWFSNNIPSEGQRAALTGVGVPLANLMGLVSANVFREQDRPRYVLALTVTAAFGVLGVVVSSAMGAWMKYDNNRRDRRQNAWVRGEVATMVLSEGPAHPGFRWFI</sequence>
<feature type="transmembrane region" description="Helical" evidence="7">
    <location>
        <begin position="426"/>
        <end position="448"/>
    </location>
</feature>
<dbReference type="InterPro" id="IPR020846">
    <property type="entry name" value="MFS_dom"/>
</dbReference>